<protein>
    <submittedName>
        <fullName evidence="3">Uncharacterized protein</fullName>
    </submittedName>
</protein>
<feature type="transmembrane region" description="Helical" evidence="2">
    <location>
        <begin position="70"/>
        <end position="89"/>
    </location>
</feature>
<dbReference type="EMBL" id="LR131273">
    <property type="protein sequence ID" value="VDR39102.1"/>
    <property type="molecule type" value="Genomic_DNA"/>
</dbReference>
<gene>
    <name evidence="3" type="ORF">NCTC10741_02238</name>
</gene>
<sequence>MGAMTVLWSVLSLRAVPVVGAVLAVAGAGVMVSAVALARGRGRADAAATTGPGSSGRTGRPRAGGASRSVFRTAVAAEIVAALIAVVSLNRTGHSQYIAPAIALIVALHFFVFLLDGPQPMHVATGTVGTVAAGTAIGLMAAGVVTPGTGHAIAGGALALCTLGYGLGFLRILADSHRSTTDPGTARN</sequence>
<feature type="transmembrane region" description="Helical" evidence="2">
    <location>
        <begin position="152"/>
        <end position="173"/>
    </location>
</feature>
<keyword evidence="2" id="KW-0472">Membrane</keyword>
<accession>A0A3P8LER7</accession>
<dbReference type="AlphaFoldDB" id="A0A3P8LER7"/>
<keyword evidence="2" id="KW-1133">Transmembrane helix</keyword>
<organism evidence="3 4">
    <name type="scientific">Tsukamurella paurometabola</name>
    <name type="common">Corynebacterium paurometabolum</name>
    <dbReference type="NCBI Taxonomy" id="2061"/>
    <lineage>
        <taxon>Bacteria</taxon>
        <taxon>Bacillati</taxon>
        <taxon>Actinomycetota</taxon>
        <taxon>Actinomycetes</taxon>
        <taxon>Mycobacteriales</taxon>
        <taxon>Tsukamurellaceae</taxon>
        <taxon>Tsukamurella</taxon>
    </lineage>
</organism>
<evidence type="ECO:0000256" key="2">
    <source>
        <dbReference type="SAM" id="Phobius"/>
    </source>
</evidence>
<feature type="transmembrane region" description="Helical" evidence="2">
    <location>
        <begin position="15"/>
        <end position="38"/>
    </location>
</feature>
<dbReference type="Proteomes" id="UP000271626">
    <property type="component" value="Chromosome"/>
</dbReference>
<keyword evidence="2" id="KW-0812">Transmembrane</keyword>
<evidence type="ECO:0000313" key="3">
    <source>
        <dbReference type="EMBL" id="VDR39102.1"/>
    </source>
</evidence>
<reference evidence="3 4" key="1">
    <citation type="submission" date="2018-12" db="EMBL/GenBank/DDBJ databases">
        <authorList>
            <consortium name="Pathogen Informatics"/>
        </authorList>
    </citation>
    <scope>NUCLEOTIDE SEQUENCE [LARGE SCALE GENOMIC DNA]</scope>
    <source>
        <strain evidence="3 4">NCTC10741</strain>
    </source>
</reference>
<feature type="transmembrane region" description="Helical" evidence="2">
    <location>
        <begin position="127"/>
        <end position="146"/>
    </location>
</feature>
<feature type="transmembrane region" description="Helical" evidence="2">
    <location>
        <begin position="95"/>
        <end position="115"/>
    </location>
</feature>
<name>A0A3P8LER7_TSUPA</name>
<proteinExistence type="predicted"/>
<evidence type="ECO:0000313" key="4">
    <source>
        <dbReference type="Proteomes" id="UP000271626"/>
    </source>
</evidence>
<feature type="region of interest" description="Disordered" evidence="1">
    <location>
        <begin position="45"/>
        <end position="65"/>
    </location>
</feature>
<evidence type="ECO:0000256" key="1">
    <source>
        <dbReference type="SAM" id="MobiDB-lite"/>
    </source>
</evidence>